<keyword evidence="2" id="KW-0472">Membrane</keyword>
<proteinExistence type="predicted"/>
<keyword evidence="2" id="KW-1133">Transmembrane helix</keyword>
<evidence type="ECO:0000256" key="2">
    <source>
        <dbReference type="SAM" id="Phobius"/>
    </source>
</evidence>
<keyword evidence="2" id="KW-0812">Transmembrane</keyword>
<dbReference type="Proteomes" id="UP000030023">
    <property type="component" value="Unassembled WGS sequence"/>
</dbReference>
<sequence length="190" mass="21156">NSVSRREDYFEKTRAIIYLIVVILLLLAVFYFISGSHSTRNSKSAAQNQRTKKITGNSSSKGSRRNQTSLTAVSINIDGRDFSAHLNNSSASRQLIAMLPYTVRVQGLNSGLEEHTADLQKPLSTSGMPAGAKPHPNDIGYWSPQPRIVLYWGDVGFYDGIHILGSFDNANAKNYIHSLKRPYKITITRK</sequence>
<name>A0ABR4XQ75_9LACO</name>
<dbReference type="InterPro" id="IPR041183">
    <property type="entry name" value="Cyclophilin-like"/>
</dbReference>
<feature type="transmembrane region" description="Helical" evidence="2">
    <location>
        <begin position="15"/>
        <end position="33"/>
    </location>
</feature>
<dbReference type="Pfam" id="PF18050">
    <property type="entry name" value="Cyclophil_like2"/>
    <property type="match status" value="1"/>
</dbReference>
<gene>
    <name evidence="4" type="ORF">Q757_06685</name>
</gene>
<dbReference type="InterPro" id="IPR029000">
    <property type="entry name" value="Cyclophilin-like_dom_sf"/>
</dbReference>
<keyword evidence="5" id="KW-1185">Reference proteome</keyword>
<organism evidence="4 5">
    <name type="scientific">Oenococcus alcoholitolerans</name>
    <dbReference type="NCBI Taxonomy" id="931074"/>
    <lineage>
        <taxon>Bacteria</taxon>
        <taxon>Bacillati</taxon>
        <taxon>Bacillota</taxon>
        <taxon>Bacilli</taxon>
        <taxon>Lactobacillales</taxon>
        <taxon>Lactobacillaceae</taxon>
        <taxon>Oenococcus</taxon>
    </lineage>
</organism>
<protein>
    <recommendedName>
        <fullName evidence="3">Cyclophilin-like domain-containing protein</fullName>
    </recommendedName>
</protein>
<evidence type="ECO:0000259" key="3">
    <source>
        <dbReference type="Pfam" id="PF18050"/>
    </source>
</evidence>
<dbReference type="EMBL" id="AXCV01000319">
    <property type="protein sequence ID" value="KGO30841.1"/>
    <property type="molecule type" value="Genomic_DNA"/>
</dbReference>
<feature type="domain" description="Cyclophilin-like" evidence="3">
    <location>
        <begin position="75"/>
        <end position="187"/>
    </location>
</feature>
<comment type="caution">
    <text evidence="4">The sequence shown here is derived from an EMBL/GenBank/DDBJ whole genome shotgun (WGS) entry which is preliminary data.</text>
</comment>
<feature type="region of interest" description="Disordered" evidence="1">
    <location>
        <begin position="39"/>
        <end position="67"/>
    </location>
</feature>
<evidence type="ECO:0000256" key="1">
    <source>
        <dbReference type="SAM" id="MobiDB-lite"/>
    </source>
</evidence>
<accession>A0ABR4XQ75</accession>
<dbReference type="SUPFAM" id="SSF50891">
    <property type="entry name" value="Cyclophilin-like"/>
    <property type="match status" value="1"/>
</dbReference>
<reference evidence="4 5" key="1">
    <citation type="journal article" date="2014" name="Antonie Van Leeuwenhoek">
        <title>Oenococcus alcoholitolerans sp. nov., a lactic acid bacteria isolated from cachaca and ethanol fermentation processes.</title>
        <authorList>
            <person name="Badotti F."/>
            <person name="Moreira A.P."/>
            <person name="Tonon L.A."/>
            <person name="de Lucena B.T."/>
            <person name="Gomes Fde C."/>
            <person name="Kruger R."/>
            <person name="Thompson C.C."/>
            <person name="de Morais M.A.Jr."/>
            <person name="Rosa C.A."/>
            <person name="Thompson F.L."/>
        </authorList>
    </citation>
    <scope>NUCLEOTIDE SEQUENCE [LARGE SCALE GENOMIC DNA]</scope>
    <source>
        <strain evidence="4 5">UFRJ-M7.2.18</strain>
    </source>
</reference>
<evidence type="ECO:0000313" key="4">
    <source>
        <dbReference type="EMBL" id="KGO30841.1"/>
    </source>
</evidence>
<dbReference type="Gene3D" id="2.40.100.20">
    <property type="match status" value="1"/>
</dbReference>
<feature type="non-terminal residue" evidence="4">
    <location>
        <position position="1"/>
    </location>
</feature>
<evidence type="ECO:0000313" key="5">
    <source>
        <dbReference type="Proteomes" id="UP000030023"/>
    </source>
</evidence>